<dbReference type="Proteomes" id="UP000009231">
    <property type="component" value="Chromosome"/>
</dbReference>
<dbReference type="AlphaFoldDB" id="F6D2S3"/>
<accession>F6D2S3</accession>
<dbReference type="STRING" id="868131.MSWAN_1641"/>
<protein>
    <submittedName>
        <fullName evidence="1">Uncharacterized protein</fullName>
    </submittedName>
</protein>
<proteinExistence type="predicted"/>
<gene>
    <name evidence="1" type="ordered locus">MSWAN_1641</name>
</gene>
<keyword evidence="2" id="KW-1185">Reference proteome</keyword>
<dbReference type="HOGENOM" id="CLU_2597781_0_0_2"/>
<organism evidence="1 2">
    <name type="scientific">Methanobacterium paludis (strain DSM 25820 / JCM 18151 / SWAN1)</name>
    <dbReference type="NCBI Taxonomy" id="868131"/>
    <lineage>
        <taxon>Archaea</taxon>
        <taxon>Methanobacteriati</taxon>
        <taxon>Methanobacteriota</taxon>
        <taxon>Methanomada group</taxon>
        <taxon>Methanobacteria</taxon>
        <taxon>Methanobacteriales</taxon>
        <taxon>Methanobacteriaceae</taxon>
        <taxon>Methanobacterium</taxon>
    </lineage>
</organism>
<evidence type="ECO:0000313" key="1">
    <source>
        <dbReference type="EMBL" id="AEG18652.1"/>
    </source>
</evidence>
<sequence>MKDENVLEQFTDKELQTFMALREKRTKERYLGFNDKFTMILRLEDESGVVRESKHEETGPGNACASNVIQNINKFLSED</sequence>
<dbReference type="KEGG" id="mew:MSWAN_1641"/>
<dbReference type="GeneID" id="10669150"/>
<name>F6D2S3_METPW</name>
<reference evidence="1 2" key="1">
    <citation type="journal article" date="2014" name="Int. J. Syst. Evol. Microbiol.">
        <title>Methanobacterium paludis sp. nov. and a novel strain of Methanobacterium lacus isolated from northern peatlands.</title>
        <authorList>
            <person name="Cadillo-Quiroz H."/>
            <person name="Brauer S.L."/>
            <person name="Goodson N."/>
            <person name="Yavitt J.B."/>
            <person name="Zinder S.H."/>
        </authorList>
    </citation>
    <scope>NUCLEOTIDE SEQUENCE [LARGE SCALE GENOMIC DNA]</scope>
    <source>
        <strain evidence="2">DSM 25820 / JCM 18151 / SWAN1</strain>
    </source>
</reference>
<dbReference type="EMBL" id="CP002772">
    <property type="protein sequence ID" value="AEG18652.1"/>
    <property type="molecule type" value="Genomic_DNA"/>
</dbReference>
<dbReference type="RefSeq" id="WP_013826151.1">
    <property type="nucleotide sequence ID" value="NC_015574.1"/>
</dbReference>
<evidence type="ECO:0000313" key="2">
    <source>
        <dbReference type="Proteomes" id="UP000009231"/>
    </source>
</evidence>